<dbReference type="EMBL" id="KJ094026">
    <property type="protein sequence ID" value="AHL18930.1"/>
    <property type="molecule type" value="Genomic_DNA"/>
</dbReference>
<name>A0A059T840_9CAUD</name>
<reference evidence="1" key="1">
    <citation type="journal article" date="2014" name="Appl. Environ. Microbiol.">
        <title>Comparative genomic and morphological analysis of Listeria phages isolated from farm environments.</title>
        <authorList>
            <person name="Denes T."/>
            <person name="Vongkamjan K."/>
            <person name="Ackermann H.W."/>
            <person name="Moreno Switt A.I."/>
            <person name="Wiedmann M."/>
            <person name="den Bakker H.C."/>
        </authorList>
    </citation>
    <scope>NUCLEOTIDE SEQUENCE</scope>
</reference>
<proteinExistence type="predicted"/>
<sequence>MPDIFDSVDRFEEEDKRVLRIEIRYLGNTGAFKRKFLYDNGRHSYAANLWEEVAQELFYAGITDLYIKE</sequence>
<organism evidence="1">
    <name type="scientific">Listeria phage LP-032</name>
    <dbReference type="NCBI Taxonomy" id="1173746"/>
    <lineage>
        <taxon>Viruses</taxon>
        <taxon>Duplodnaviria</taxon>
        <taxon>Heunggongvirae</taxon>
        <taxon>Uroviricota</taxon>
        <taxon>Caudoviricetes</taxon>
        <taxon>Homburgvirus</taxon>
        <taxon>Homburgvirus LP26</taxon>
    </lineage>
</organism>
<evidence type="ECO:0000313" key="1">
    <source>
        <dbReference type="EMBL" id="AHL18930.1"/>
    </source>
</evidence>
<gene>
    <name evidence="1" type="ORF">LP032_081</name>
</gene>
<protein>
    <submittedName>
        <fullName evidence="1">Uncharacterized protein</fullName>
    </submittedName>
</protein>
<accession>A0A059T840</accession>